<evidence type="ECO:0000256" key="1">
    <source>
        <dbReference type="ARBA" id="ARBA00022679"/>
    </source>
</evidence>
<dbReference type="EMBL" id="FMZF01000004">
    <property type="protein sequence ID" value="SDC96135.1"/>
    <property type="molecule type" value="Genomic_DNA"/>
</dbReference>
<evidence type="ECO:0000256" key="3">
    <source>
        <dbReference type="ARBA" id="ARBA00022741"/>
    </source>
</evidence>
<dbReference type="GO" id="GO:0019303">
    <property type="term" value="P:D-ribose catabolic process"/>
    <property type="evidence" value="ECO:0007669"/>
    <property type="project" value="UniProtKB-UniRule"/>
</dbReference>
<comment type="activity regulation">
    <text evidence="9">Activated by a monovalent cation that binds near, but not in, the active site. The most likely occupant of the site in vivo is potassium. Ion binding induces a conformational change that may alter substrate affinity.</text>
</comment>
<name>A0A1G6QWF6_9ACTN</name>
<feature type="domain" description="Carbohydrate kinase PfkB" evidence="10">
    <location>
        <begin position="4"/>
        <end position="293"/>
    </location>
</feature>
<keyword evidence="3 9" id="KW-0547">Nucleotide-binding</keyword>
<feature type="binding site" evidence="9">
    <location>
        <position position="284"/>
    </location>
    <ligand>
        <name>K(+)</name>
        <dbReference type="ChEBI" id="CHEBI:29103"/>
    </ligand>
</feature>
<dbReference type="InterPro" id="IPR002139">
    <property type="entry name" value="Ribo/fructo_kinase"/>
</dbReference>
<proteinExistence type="inferred from homology"/>
<feature type="active site" description="Proton acceptor" evidence="9">
    <location>
        <position position="254"/>
    </location>
</feature>
<dbReference type="AlphaFoldDB" id="A0A1G6QWF6"/>
<dbReference type="PRINTS" id="PR00990">
    <property type="entry name" value="RIBOKINASE"/>
</dbReference>
<organism evidence="11 12">
    <name type="scientific">Geodermatophilus telluris</name>
    <dbReference type="NCBI Taxonomy" id="1190417"/>
    <lineage>
        <taxon>Bacteria</taxon>
        <taxon>Bacillati</taxon>
        <taxon>Actinomycetota</taxon>
        <taxon>Actinomycetes</taxon>
        <taxon>Geodermatophilales</taxon>
        <taxon>Geodermatophilaceae</taxon>
        <taxon>Geodermatophilus</taxon>
    </lineage>
</organism>
<dbReference type="RefSeq" id="WP_217637214.1">
    <property type="nucleotide sequence ID" value="NZ_FMZF01000004.1"/>
</dbReference>
<dbReference type="PANTHER" id="PTHR10584">
    <property type="entry name" value="SUGAR KINASE"/>
    <property type="match status" value="1"/>
</dbReference>
<dbReference type="EC" id="2.7.1.15" evidence="9"/>
<dbReference type="HAMAP" id="MF_01987">
    <property type="entry name" value="Ribokinase"/>
    <property type="match status" value="1"/>
</dbReference>
<feature type="binding site" evidence="9">
    <location>
        <position position="248"/>
    </location>
    <ligand>
        <name>K(+)</name>
        <dbReference type="ChEBI" id="CHEBI:29103"/>
    </ligand>
</feature>
<feature type="binding site" evidence="9">
    <location>
        <position position="278"/>
    </location>
    <ligand>
        <name>ATP</name>
        <dbReference type="ChEBI" id="CHEBI:30616"/>
    </ligand>
</feature>
<comment type="cofactor">
    <cofactor evidence="9">
        <name>Mg(2+)</name>
        <dbReference type="ChEBI" id="CHEBI:18420"/>
    </cofactor>
    <text evidence="9">Requires a divalent cation, most likely magnesium in vivo, as an electrophilic catalyst to aid phosphoryl group transfer. It is the chelate of the metal and the nucleotide that is the actual substrate.</text>
</comment>
<keyword evidence="5 9" id="KW-0067">ATP-binding</keyword>
<dbReference type="InterPro" id="IPR011611">
    <property type="entry name" value="PfkB_dom"/>
</dbReference>
<gene>
    <name evidence="9" type="primary">rbsK</name>
    <name evidence="11" type="ORF">SAMN05660690_3119</name>
</gene>
<feature type="binding site" evidence="9">
    <location>
        <position position="293"/>
    </location>
    <ligand>
        <name>K(+)</name>
        <dbReference type="ChEBI" id="CHEBI:29103"/>
    </ligand>
</feature>
<dbReference type="UniPathway" id="UPA00916">
    <property type="reaction ID" value="UER00889"/>
</dbReference>
<evidence type="ECO:0000256" key="8">
    <source>
        <dbReference type="ARBA" id="ARBA00023277"/>
    </source>
</evidence>
<comment type="function">
    <text evidence="9">Catalyzes the phosphorylation of ribose at O-5 in a reaction requiring ATP and magnesium. The resulting D-ribose-5-phosphate can then be used either for sythesis of nucleotides, histidine, and tryptophan, or as a component of the pentose phosphate pathway.</text>
</comment>
<comment type="catalytic activity">
    <reaction evidence="9">
        <text>D-ribose + ATP = D-ribose 5-phosphate + ADP + H(+)</text>
        <dbReference type="Rhea" id="RHEA:13697"/>
        <dbReference type="ChEBI" id="CHEBI:15378"/>
        <dbReference type="ChEBI" id="CHEBI:30616"/>
        <dbReference type="ChEBI" id="CHEBI:47013"/>
        <dbReference type="ChEBI" id="CHEBI:78346"/>
        <dbReference type="ChEBI" id="CHEBI:456216"/>
        <dbReference type="EC" id="2.7.1.15"/>
    </reaction>
</comment>
<dbReference type="CDD" id="cd01174">
    <property type="entry name" value="ribokinase"/>
    <property type="match status" value="1"/>
</dbReference>
<dbReference type="Gene3D" id="3.40.1190.20">
    <property type="match status" value="1"/>
</dbReference>
<keyword evidence="6 9" id="KW-0460">Magnesium</keyword>
<evidence type="ECO:0000313" key="11">
    <source>
        <dbReference type="EMBL" id="SDC96135.1"/>
    </source>
</evidence>
<dbReference type="Proteomes" id="UP000199416">
    <property type="component" value="Unassembled WGS sequence"/>
</dbReference>
<feature type="binding site" evidence="9">
    <location>
        <begin position="12"/>
        <end position="14"/>
    </location>
    <ligand>
        <name>substrate</name>
    </ligand>
</feature>
<feature type="binding site" evidence="9">
    <location>
        <position position="254"/>
    </location>
    <ligand>
        <name>substrate</name>
    </ligand>
</feature>
<dbReference type="InterPro" id="IPR029056">
    <property type="entry name" value="Ribokinase-like"/>
</dbReference>
<feature type="binding site" evidence="9">
    <location>
        <begin position="221"/>
        <end position="226"/>
    </location>
    <ligand>
        <name>ATP</name>
        <dbReference type="ChEBI" id="CHEBI:30616"/>
    </ligand>
</feature>
<keyword evidence="2 9" id="KW-0479">Metal-binding</keyword>
<dbReference type="InterPro" id="IPR011877">
    <property type="entry name" value="Ribokinase"/>
</dbReference>
<dbReference type="Pfam" id="PF00294">
    <property type="entry name" value="PfkB"/>
    <property type="match status" value="1"/>
</dbReference>
<evidence type="ECO:0000313" key="12">
    <source>
        <dbReference type="Proteomes" id="UP000199416"/>
    </source>
</evidence>
<evidence type="ECO:0000256" key="6">
    <source>
        <dbReference type="ARBA" id="ARBA00022842"/>
    </source>
</evidence>
<keyword evidence="1 9" id="KW-0808">Transferase</keyword>
<comment type="subunit">
    <text evidence="9">Homodimer.</text>
</comment>
<accession>A0A1G6QWF6</accession>
<sequence length="311" mass="30442">MTGLVCVVGSLNDDTTLTVPVLPSPGETTLTRGVRLTSPGGKGANQAVAAAVLGAEVAMVGAVGNDEPGERSLAALRHAGVDLTAVAVREDVGTGIAVITVDDGGENTIVVDPGANGTLTPDEVSRAVSAASPAVLVVQLEVPHDAVTAAVEAARGAVVVLNPAPMPADPEQVRELVPLVDVLVPNRSELGRLAGRPEPTGAAEVAECVAALGARGSIVVTLGADGALCFEPGAAPVAVPGVPTTARDASGAGDVFCGCLAQELARGTGLLDAVRAANVVAAASTAQPGARISADLVDGAGSVDRVSPLAP</sequence>
<evidence type="ECO:0000256" key="9">
    <source>
        <dbReference type="HAMAP-Rule" id="MF_01987"/>
    </source>
</evidence>
<dbReference type="GO" id="GO:0005829">
    <property type="term" value="C:cytosol"/>
    <property type="evidence" value="ECO:0007669"/>
    <property type="project" value="TreeGrafter"/>
</dbReference>
<dbReference type="SUPFAM" id="SSF53613">
    <property type="entry name" value="Ribokinase-like"/>
    <property type="match status" value="1"/>
</dbReference>
<keyword evidence="7 9" id="KW-0630">Potassium</keyword>
<feature type="binding site" evidence="9">
    <location>
        <position position="287"/>
    </location>
    <ligand>
        <name>K(+)</name>
        <dbReference type="ChEBI" id="CHEBI:29103"/>
    </ligand>
</feature>
<keyword evidence="8 9" id="KW-0119">Carbohydrate metabolism</keyword>
<keyword evidence="12" id="KW-1185">Reference proteome</keyword>
<dbReference type="GO" id="GO:0004747">
    <property type="term" value="F:ribokinase activity"/>
    <property type="evidence" value="ECO:0007669"/>
    <property type="project" value="UniProtKB-UniRule"/>
</dbReference>
<evidence type="ECO:0000259" key="10">
    <source>
        <dbReference type="Pfam" id="PF00294"/>
    </source>
</evidence>
<evidence type="ECO:0000256" key="7">
    <source>
        <dbReference type="ARBA" id="ARBA00022958"/>
    </source>
</evidence>
<feature type="binding site" evidence="9">
    <location>
        <position position="250"/>
    </location>
    <ligand>
        <name>K(+)</name>
        <dbReference type="ChEBI" id="CHEBI:29103"/>
    </ligand>
</feature>
<reference evidence="12" key="1">
    <citation type="submission" date="2016-10" db="EMBL/GenBank/DDBJ databases">
        <authorList>
            <person name="Varghese N."/>
            <person name="Submissions S."/>
        </authorList>
    </citation>
    <scope>NUCLEOTIDE SEQUENCE [LARGE SCALE GENOMIC DNA]</scope>
    <source>
        <strain evidence="12">DSM 45421</strain>
    </source>
</reference>
<feature type="binding site" evidence="9">
    <location>
        <begin position="41"/>
        <end position="45"/>
    </location>
    <ligand>
        <name>substrate</name>
    </ligand>
</feature>
<feature type="binding site" evidence="9">
    <location>
        <position position="186"/>
    </location>
    <ligand>
        <name>ATP</name>
        <dbReference type="ChEBI" id="CHEBI:30616"/>
    </ligand>
</feature>
<comment type="caution">
    <text evidence="9">Lacks conserved residue(s) required for the propagation of feature annotation.</text>
</comment>
<comment type="pathway">
    <text evidence="9">Carbohydrate metabolism; D-ribose degradation; D-ribose 5-phosphate from beta-D-ribopyranose: step 2/2.</text>
</comment>
<keyword evidence="4 9" id="KW-0418">Kinase</keyword>
<feature type="binding site" evidence="9">
    <location>
        <position position="141"/>
    </location>
    <ligand>
        <name>substrate</name>
    </ligand>
</feature>
<dbReference type="GO" id="GO:0005524">
    <property type="term" value="F:ATP binding"/>
    <property type="evidence" value="ECO:0007669"/>
    <property type="project" value="UniProtKB-UniRule"/>
</dbReference>
<feature type="binding site" evidence="9">
    <location>
        <position position="289"/>
    </location>
    <ligand>
        <name>K(+)</name>
        <dbReference type="ChEBI" id="CHEBI:29103"/>
    </ligand>
</feature>
<dbReference type="PANTHER" id="PTHR10584:SF166">
    <property type="entry name" value="RIBOKINASE"/>
    <property type="match status" value="1"/>
</dbReference>
<protein>
    <recommendedName>
        <fullName evidence="9">Ribokinase</fullName>
        <shortName evidence="9">RK</shortName>
        <ecNumber evidence="9">2.7.1.15</ecNumber>
    </recommendedName>
</protein>
<dbReference type="STRING" id="1190417.SAMN05660690_3119"/>
<feature type="binding site" evidence="9">
    <location>
        <begin position="253"/>
        <end position="254"/>
    </location>
    <ligand>
        <name>ATP</name>
        <dbReference type="ChEBI" id="CHEBI:30616"/>
    </ligand>
</feature>
<comment type="subcellular location">
    <subcellularLocation>
        <location evidence="9">Cytoplasm</location>
    </subcellularLocation>
</comment>
<comment type="similarity">
    <text evidence="9">Belongs to the carbohydrate kinase PfkB family. Ribokinase subfamily.</text>
</comment>
<keyword evidence="9" id="KW-0963">Cytoplasm</keyword>
<dbReference type="GO" id="GO:0046872">
    <property type="term" value="F:metal ion binding"/>
    <property type="evidence" value="ECO:0007669"/>
    <property type="project" value="UniProtKB-KW"/>
</dbReference>
<evidence type="ECO:0000256" key="5">
    <source>
        <dbReference type="ARBA" id="ARBA00022840"/>
    </source>
</evidence>
<evidence type="ECO:0000256" key="4">
    <source>
        <dbReference type="ARBA" id="ARBA00022777"/>
    </source>
</evidence>
<evidence type="ECO:0000256" key="2">
    <source>
        <dbReference type="ARBA" id="ARBA00022723"/>
    </source>
</evidence>